<protein>
    <submittedName>
        <fullName evidence="1">2819_t:CDS:1</fullName>
    </submittedName>
</protein>
<evidence type="ECO:0000313" key="2">
    <source>
        <dbReference type="Proteomes" id="UP000789702"/>
    </source>
</evidence>
<accession>A0ACA9NLV6</accession>
<comment type="caution">
    <text evidence="1">The sequence shown here is derived from an EMBL/GenBank/DDBJ whole genome shotgun (WGS) entry which is preliminary data.</text>
</comment>
<proteinExistence type="predicted"/>
<feature type="non-terminal residue" evidence="1">
    <location>
        <position position="1"/>
    </location>
</feature>
<dbReference type="Proteomes" id="UP000789702">
    <property type="component" value="Unassembled WGS sequence"/>
</dbReference>
<sequence>FLQETITRKYPNLFNQYSQTVKAFNTEKTLKNSLTRTKYQLQVAMETEETSIRKGIVLNKFRKYLSPQETQALLVEYNTVKNELKNTKRTITRLKEKITKLINLPDQDIDS</sequence>
<keyword evidence="2" id="KW-1185">Reference proteome</keyword>
<evidence type="ECO:0000313" key="1">
    <source>
        <dbReference type="EMBL" id="CAG8665605.1"/>
    </source>
</evidence>
<feature type="non-terminal residue" evidence="1">
    <location>
        <position position="111"/>
    </location>
</feature>
<gene>
    <name evidence="1" type="ORF">DHETER_LOCUS9951</name>
</gene>
<name>A0ACA9NLV6_9GLOM</name>
<dbReference type="EMBL" id="CAJVPU010018406">
    <property type="protein sequence ID" value="CAG8665605.1"/>
    <property type="molecule type" value="Genomic_DNA"/>
</dbReference>
<organism evidence="1 2">
    <name type="scientific">Dentiscutata heterogama</name>
    <dbReference type="NCBI Taxonomy" id="1316150"/>
    <lineage>
        <taxon>Eukaryota</taxon>
        <taxon>Fungi</taxon>
        <taxon>Fungi incertae sedis</taxon>
        <taxon>Mucoromycota</taxon>
        <taxon>Glomeromycotina</taxon>
        <taxon>Glomeromycetes</taxon>
        <taxon>Diversisporales</taxon>
        <taxon>Gigasporaceae</taxon>
        <taxon>Dentiscutata</taxon>
    </lineage>
</organism>
<reference evidence="1" key="1">
    <citation type="submission" date="2021-06" db="EMBL/GenBank/DDBJ databases">
        <authorList>
            <person name="Kallberg Y."/>
            <person name="Tangrot J."/>
            <person name="Rosling A."/>
        </authorList>
    </citation>
    <scope>NUCLEOTIDE SEQUENCE</scope>
    <source>
        <strain evidence="1">IL203A</strain>
    </source>
</reference>